<feature type="domain" description="CCHC-type" evidence="4">
    <location>
        <begin position="696"/>
        <end position="712"/>
    </location>
</feature>
<dbReference type="GO" id="GO:0006397">
    <property type="term" value="P:mRNA processing"/>
    <property type="evidence" value="ECO:0007669"/>
    <property type="project" value="UniProtKB-KW"/>
</dbReference>
<evidence type="ECO:0000256" key="1">
    <source>
        <dbReference type="ARBA" id="ARBA00022664"/>
    </source>
</evidence>
<feature type="region of interest" description="Disordered" evidence="3">
    <location>
        <begin position="607"/>
        <end position="690"/>
    </location>
</feature>
<dbReference type="OMA" id="RCFICHE"/>
<dbReference type="EMBL" id="KB469488">
    <property type="protein sequence ID" value="EPQ49925.1"/>
    <property type="molecule type" value="Genomic_DNA"/>
</dbReference>
<name>S7R6C3_GLOTA</name>
<evidence type="ECO:0000313" key="6">
    <source>
        <dbReference type="Proteomes" id="UP000030669"/>
    </source>
</evidence>
<dbReference type="InterPro" id="IPR001878">
    <property type="entry name" value="Znf_CCHC"/>
</dbReference>
<dbReference type="RefSeq" id="XP_007871619.1">
    <property type="nucleotide sequence ID" value="XM_007873428.1"/>
</dbReference>
<dbReference type="OrthoDB" id="3267748at2759"/>
<feature type="compositionally biased region" description="Basic and acidic residues" evidence="3">
    <location>
        <begin position="352"/>
        <end position="361"/>
    </location>
</feature>
<accession>S7R6C3</accession>
<reference evidence="5 6" key="1">
    <citation type="journal article" date="2012" name="Science">
        <title>The Paleozoic origin of enzymatic lignin decomposition reconstructed from 31 fungal genomes.</title>
        <authorList>
            <person name="Floudas D."/>
            <person name="Binder M."/>
            <person name="Riley R."/>
            <person name="Barry K."/>
            <person name="Blanchette R.A."/>
            <person name="Henrissat B."/>
            <person name="Martinez A.T."/>
            <person name="Otillar R."/>
            <person name="Spatafora J.W."/>
            <person name="Yadav J.S."/>
            <person name="Aerts A."/>
            <person name="Benoit I."/>
            <person name="Boyd A."/>
            <person name="Carlson A."/>
            <person name="Copeland A."/>
            <person name="Coutinho P.M."/>
            <person name="de Vries R.P."/>
            <person name="Ferreira P."/>
            <person name="Findley K."/>
            <person name="Foster B."/>
            <person name="Gaskell J."/>
            <person name="Glotzer D."/>
            <person name="Gorecki P."/>
            <person name="Heitman J."/>
            <person name="Hesse C."/>
            <person name="Hori C."/>
            <person name="Igarashi K."/>
            <person name="Jurgens J.A."/>
            <person name="Kallen N."/>
            <person name="Kersten P."/>
            <person name="Kohler A."/>
            <person name="Kuees U."/>
            <person name="Kumar T.K.A."/>
            <person name="Kuo A."/>
            <person name="LaButti K."/>
            <person name="Larrondo L.F."/>
            <person name="Lindquist E."/>
            <person name="Ling A."/>
            <person name="Lombard V."/>
            <person name="Lucas S."/>
            <person name="Lundell T."/>
            <person name="Martin R."/>
            <person name="McLaughlin D.J."/>
            <person name="Morgenstern I."/>
            <person name="Morin E."/>
            <person name="Murat C."/>
            <person name="Nagy L.G."/>
            <person name="Nolan M."/>
            <person name="Ohm R.A."/>
            <person name="Patyshakuliyeva A."/>
            <person name="Rokas A."/>
            <person name="Ruiz-Duenas F.J."/>
            <person name="Sabat G."/>
            <person name="Salamov A."/>
            <person name="Samejima M."/>
            <person name="Schmutz J."/>
            <person name="Slot J.C."/>
            <person name="St John F."/>
            <person name="Stenlid J."/>
            <person name="Sun H."/>
            <person name="Sun S."/>
            <person name="Syed K."/>
            <person name="Tsang A."/>
            <person name="Wiebenga A."/>
            <person name="Young D."/>
            <person name="Pisabarro A."/>
            <person name="Eastwood D.C."/>
            <person name="Martin F."/>
            <person name="Cullen D."/>
            <person name="Grigoriev I.V."/>
            <person name="Hibbett D.S."/>
        </authorList>
    </citation>
    <scope>NUCLEOTIDE SEQUENCE [LARGE SCALE GENOMIC DNA]</scope>
    <source>
        <strain evidence="5 6">ATCC 11539</strain>
    </source>
</reference>
<keyword evidence="1" id="KW-0507">mRNA processing</keyword>
<organism evidence="5 6">
    <name type="scientific">Gloeophyllum trabeum (strain ATCC 11539 / FP-39264 / Madison 617)</name>
    <name type="common">Brown rot fungus</name>
    <dbReference type="NCBI Taxonomy" id="670483"/>
    <lineage>
        <taxon>Eukaryota</taxon>
        <taxon>Fungi</taxon>
        <taxon>Dikarya</taxon>
        <taxon>Basidiomycota</taxon>
        <taxon>Agaricomycotina</taxon>
        <taxon>Agaricomycetes</taxon>
        <taxon>Gloeophyllales</taxon>
        <taxon>Gloeophyllaceae</taxon>
        <taxon>Gloeophyllum</taxon>
    </lineage>
</organism>
<dbReference type="HOGENOM" id="CLU_417474_0_0_1"/>
<dbReference type="SMART" id="SM00343">
    <property type="entry name" value="ZnF_C2HC"/>
    <property type="match status" value="1"/>
</dbReference>
<feature type="region of interest" description="Disordered" evidence="3">
    <location>
        <begin position="746"/>
        <end position="765"/>
    </location>
</feature>
<dbReference type="SUPFAM" id="SSF57756">
    <property type="entry name" value="Retrovirus zinc finger-like domains"/>
    <property type="match status" value="1"/>
</dbReference>
<feature type="compositionally biased region" description="Basic and acidic residues" evidence="3">
    <location>
        <begin position="293"/>
        <end position="319"/>
    </location>
</feature>
<dbReference type="GO" id="GO:0008270">
    <property type="term" value="F:zinc ion binding"/>
    <property type="evidence" value="ECO:0007669"/>
    <property type="project" value="UniProtKB-KW"/>
</dbReference>
<sequence length="765" mass="84698">MTSRYPLRTTRARAPAARVTQKIAPQQKSAQSDSEALSEPPPSDTEGGYISAPAAPAVERSYADAARACSPSSDERRVELPLTSTPRAAPRNDNISADVLASNSKILELNQLGAGEKEKGATANPENDEGTWETVTRRRGRSPASSGNRSIQNKKRARVESEGSASETERYLTPHMPSKPGNTATLLGNATVAGRGEAGPSKSKGKAVDPRNWAAAGLEESDYDIETQLAALQNWKSIKQKQNSGIRAPSNYSVNNNVVPSEEPVEQSHTKRERIHALKALAARLEAELEGETLPKEPAVEKPLTSKEKKGRGAVDPSKRKGRPSKTPSEKKGDEGLRPVNQVHPKSAIGKTFDRLRKSNERSPGSPDSSDSSDHSSSSSSERDAPNLLTDSEPDPSSSGPDSSSSSSAGTWRKRYENVEKAVKRDKPRDKKKRENTHKSILKPQPPSTYDGTPDVRRFNKFMSEAIAYVEDGRLEKEKQVRYISRYLDGKAYDYYNIVSADGARDLEKFLKGLFDYCFPVNFRDQLRAKLNRCYQDNRTVKEYIFELTELINMVGTYSKRERVVKLWKGLNKPIQAKLWEKELDPDSSSWAEVEKWANRFEVSLATSNTAKERPKDDRSSKHSPVKPSTPAHAARASDGGRSNNNRLNHAHKKWPSPTGRTNSYSNTAGGGRSQDRPARPQMSEREKAKLRAAGKCFRCKEPGHLSRNCPEGYAMKPRREDKPPGVENFNVNIDLSNTEKLKDLAETTEATDSITPEKGEATYW</sequence>
<evidence type="ECO:0000313" key="5">
    <source>
        <dbReference type="EMBL" id="EPQ49925.1"/>
    </source>
</evidence>
<feature type="compositionally biased region" description="Low complexity" evidence="3">
    <location>
        <begin position="395"/>
        <end position="408"/>
    </location>
</feature>
<dbReference type="Proteomes" id="UP000030669">
    <property type="component" value="Unassembled WGS sequence"/>
</dbReference>
<protein>
    <recommendedName>
        <fullName evidence="4">CCHC-type domain-containing protein</fullName>
    </recommendedName>
</protein>
<dbReference type="eggNOG" id="ENOG502SNFU">
    <property type="taxonomic scope" value="Eukaryota"/>
</dbReference>
<gene>
    <name evidence="5" type="ORF">GLOTRDRAFT_134456</name>
</gene>
<dbReference type="STRING" id="670483.S7R6C3"/>
<dbReference type="GO" id="GO:0003676">
    <property type="term" value="F:nucleic acid binding"/>
    <property type="evidence" value="ECO:0007669"/>
    <property type="project" value="InterPro"/>
</dbReference>
<feature type="region of interest" description="Disordered" evidence="3">
    <location>
        <begin position="711"/>
        <end position="731"/>
    </location>
</feature>
<feature type="compositionally biased region" description="Basic and acidic residues" evidence="3">
    <location>
        <begin position="328"/>
        <end position="337"/>
    </location>
</feature>
<feature type="region of interest" description="Disordered" evidence="3">
    <location>
        <begin position="289"/>
        <end position="453"/>
    </location>
</feature>
<dbReference type="Gene3D" id="4.10.60.10">
    <property type="entry name" value="Zinc finger, CCHC-type"/>
    <property type="match status" value="1"/>
</dbReference>
<dbReference type="KEGG" id="gtr:GLOTRDRAFT_134456"/>
<feature type="region of interest" description="Disordered" evidence="3">
    <location>
        <begin position="240"/>
        <end position="272"/>
    </location>
</feature>
<feature type="compositionally biased region" description="Low complexity" evidence="3">
    <location>
        <begin position="249"/>
        <end position="262"/>
    </location>
</feature>
<feature type="compositionally biased region" description="Polar residues" evidence="3">
    <location>
        <begin position="659"/>
        <end position="668"/>
    </location>
</feature>
<keyword evidence="2" id="KW-0863">Zinc-finger</keyword>
<dbReference type="GeneID" id="19303048"/>
<feature type="compositionally biased region" description="Low complexity" evidence="3">
    <location>
        <begin position="8"/>
        <end position="18"/>
    </location>
</feature>
<feature type="compositionally biased region" description="Basic and acidic residues" evidence="3">
    <location>
        <begin position="414"/>
        <end position="429"/>
    </location>
</feature>
<evidence type="ECO:0000259" key="4">
    <source>
        <dbReference type="PROSITE" id="PS50158"/>
    </source>
</evidence>
<dbReference type="AlphaFoldDB" id="S7R6C3"/>
<keyword evidence="6" id="KW-1185">Reference proteome</keyword>
<feature type="compositionally biased region" description="Basic and acidic residues" evidence="3">
    <location>
        <begin position="611"/>
        <end position="621"/>
    </location>
</feature>
<feature type="compositionally biased region" description="Basic and acidic residues" evidence="3">
    <location>
        <begin position="674"/>
        <end position="690"/>
    </location>
</feature>
<proteinExistence type="predicted"/>
<dbReference type="Pfam" id="PF00098">
    <property type="entry name" value="zf-CCHC"/>
    <property type="match status" value="1"/>
</dbReference>
<keyword evidence="2" id="KW-0479">Metal-binding</keyword>
<evidence type="ECO:0000256" key="2">
    <source>
        <dbReference type="PROSITE-ProRule" id="PRU00047"/>
    </source>
</evidence>
<dbReference type="PROSITE" id="PS50158">
    <property type="entry name" value="ZF_CCHC"/>
    <property type="match status" value="1"/>
</dbReference>
<keyword evidence="2" id="KW-0862">Zinc</keyword>
<dbReference type="InterPro" id="IPR036875">
    <property type="entry name" value="Znf_CCHC_sf"/>
</dbReference>
<feature type="region of interest" description="Disordered" evidence="3">
    <location>
        <begin position="1"/>
        <end position="210"/>
    </location>
</feature>
<feature type="compositionally biased region" description="Polar residues" evidence="3">
    <location>
        <begin position="23"/>
        <end position="35"/>
    </location>
</feature>
<evidence type="ECO:0000256" key="3">
    <source>
        <dbReference type="SAM" id="MobiDB-lite"/>
    </source>
</evidence>
<feature type="compositionally biased region" description="Low complexity" evidence="3">
    <location>
        <begin position="363"/>
        <end position="380"/>
    </location>
</feature>
<feature type="compositionally biased region" description="Basic and acidic residues" evidence="3">
    <location>
        <begin position="756"/>
        <end position="765"/>
    </location>
</feature>